<comment type="domain">
    <text evidence="5">The nitrogen atoms of the two glycine residues in the GGXR motif define the oxyanion hole, and stabilize the oxyanion that forms during the nucleophilic attack by the catalytic serine during substrate cleavage.</text>
</comment>
<sequence>MFTVLSIDGGGIRGIIPGTLLAFTESKLQELDGPDARLVDYFDVIAGTSTGGLVTTMLTAPNKDSRPLYAAKDITSFYLEHSPKIFPQQSRNNCLASITSLFGAVTGPKYDGKYLRSLTNRLLGDLTLKETLTNVLIPSFDIKLLQPVIFSTKDAKENALRNARLSDICIATSAAPTFLPSHYFTTTDGSGKTRTFDLIDGGVAANNPLSFIQTSSQLSLLSIILSKTMLAISHISRDIAINKNSEFRDVEPMNGKNLLVLSLGTGTPKQEEKYSAANASKWGLIKWMFNNGRTPLLDIYGDASSDVVDFHIATLFQSFNSKKNYLRIQDDTLAGNEASVDISTEENMKRLVEIGKKLLEKSVSRVNLETGTYEEIKGEGTNAEALFRFAKQLSVQRRFRRGNLSAESRRR</sequence>
<evidence type="ECO:0000259" key="6">
    <source>
        <dbReference type="PROSITE" id="PS51635"/>
    </source>
</evidence>
<dbReference type="GO" id="GO:0047372">
    <property type="term" value="F:monoacylglycerol lipase activity"/>
    <property type="evidence" value="ECO:0007669"/>
    <property type="project" value="TreeGrafter"/>
</dbReference>
<evidence type="ECO:0000256" key="4">
    <source>
        <dbReference type="PROSITE-ProRule" id="PRU01161"/>
    </source>
</evidence>
<dbReference type="OrthoDB" id="1658288at2759"/>
<comment type="caution">
    <text evidence="7">The sequence shown here is derived from an EMBL/GenBank/DDBJ whole genome shotgun (WGS) entry which is preliminary data.</text>
</comment>
<organism evidence="7 8">
    <name type="scientific">Parasponia andersonii</name>
    <name type="common">Sponia andersonii</name>
    <dbReference type="NCBI Taxonomy" id="3476"/>
    <lineage>
        <taxon>Eukaryota</taxon>
        <taxon>Viridiplantae</taxon>
        <taxon>Streptophyta</taxon>
        <taxon>Embryophyta</taxon>
        <taxon>Tracheophyta</taxon>
        <taxon>Spermatophyta</taxon>
        <taxon>Magnoliopsida</taxon>
        <taxon>eudicotyledons</taxon>
        <taxon>Gunneridae</taxon>
        <taxon>Pentapetalae</taxon>
        <taxon>rosids</taxon>
        <taxon>fabids</taxon>
        <taxon>Rosales</taxon>
        <taxon>Cannabaceae</taxon>
        <taxon>Parasponia</taxon>
    </lineage>
</organism>
<dbReference type="EC" id="3.1.1.-" evidence="5"/>
<dbReference type="Pfam" id="PF01734">
    <property type="entry name" value="Patatin"/>
    <property type="match status" value="1"/>
</dbReference>
<keyword evidence="8" id="KW-1185">Reference proteome</keyword>
<proteinExistence type="inferred from homology"/>
<feature type="domain" description="PNPLA" evidence="6">
    <location>
        <begin position="5"/>
        <end position="213"/>
    </location>
</feature>
<reference evidence="8" key="1">
    <citation type="submission" date="2016-06" db="EMBL/GenBank/DDBJ databases">
        <title>Parallel loss of symbiosis genes in relatives of nitrogen-fixing non-legume Parasponia.</title>
        <authorList>
            <person name="Van Velzen R."/>
            <person name="Holmer R."/>
            <person name="Bu F."/>
            <person name="Rutten L."/>
            <person name="Van Zeijl A."/>
            <person name="Liu W."/>
            <person name="Santuari L."/>
            <person name="Cao Q."/>
            <person name="Sharma T."/>
            <person name="Shen D."/>
            <person name="Roswanjaya Y."/>
            <person name="Wardhani T."/>
            <person name="Kalhor M.S."/>
            <person name="Jansen J."/>
            <person name="Van den Hoogen J."/>
            <person name="Gungor B."/>
            <person name="Hartog M."/>
            <person name="Hontelez J."/>
            <person name="Verver J."/>
            <person name="Yang W.-C."/>
            <person name="Schijlen E."/>
            <person name="Repin R."/>
            <person name="Schilthuizen M."/>
            <person name="Schranz E."/>
            <person name="Heidstra R."/>
            <person name="Miyata K."/>
            <person name="Fedorova E."/>
            <person name="Kohlen W."/>
            <person name="Bisseling T."/>
            <person name="Smit S."/>
            <person name="Geurts R."/>
        </authorList>
    </citation>
    <scope>NUCLEOTIDE SEQUENCE [LARGE SCALE GENOMIC DNA]</scope>
    <source>
        <strain evidence="8">cv. WU1-14</strain>
    </source>
</reference>
<dbReference type="PANTHER" id="PTHR32176">
    <property type="entry name" value="XYLOSE ISOMERASE"/>
    <property type="match status" value="1"/>
</dbReference>
<dbReference type="CDD" id="cd07214">
    <property type="entry name" value="Pat17_isozyme_like"/>
    <property type="match status" value="1"/>
</dbReference>
<dbReference type="PANTHER" id="PTHR32176:SF99">
    <property type="entry name" value="PATATIN"/>
    <property type="match status" value="1"/>
</dbReference>
<evidence type="ECO:0000256" key="1">
    <source>
        <dbReference type="ARBA" id="ARBA00010240"/>
    </source>
</evidence>
<dbReference type="PROSITE" id="PS51635">
    <property type="entry name" value="PNPLA"/>
    <property type="match status" value="1"/>
</dbReference>
<keyword evidence="3 4" id="KW-0443">Lipid metabolism</keyword>
<name>A0A2P5B5C3_PARAD</name>
<gene>
    <name evidence="7" type="ORF">PanWU01x14_270250</name>
</gene>
<protein>
    <recommendedName>
        <fullName evidence="5">Patatin</fullName>
        <ecNumber evidence="5">3.1.1.-</ecNumber>
    </recommendedName>
</protein>
<keyword evidence="4 5" id="KW-0378">Hydrolase</keyword>
<evidence type="ECO:0000313" key="7">
    <source>
        <dbReference type="EMBL" id="PON43980.1"/>
    </source>
</evidence>
<evidence type="ECO:0000256" key="3">
    <source>
        <dbReference type="ARBA" id="ARBA00023098"/>
    </source>
</evidence>
<feature type="short sequence motif" description="GXGXXG" evidence="4">
    <location>
        <begin position="9"/>
        <end position="14"/>
    </location>
</feature>
<feature type="active site" description="Nucleophile" evidence="4">
    <location>
        <position position="49"/>
    </location>
</feature>
<accession>A0A2P5B5C3</accession>
<dbReference type="InterPro" id="IPR002641">
    <property type="entry name" value="PNPLA_dom"/>
</dbReference>
<evidence type="ECO:0000256" key="5">
    <source>
        <dbReference type="RuleBase" id="RU361262"/>
    </source>
</evidence>
<comment type="function">
    <text evidence="5">Lipolytic acyl hydrolase (LAH).</text>
</comment>
<dbReference type="SUPFAM" id="SSF52151">
    <property type="entry name" value="FabD/lysophospholipase-like"/>
    <property type="match status" value="1"/>
</dbReference>
<feature type="active site" description="Proton acceptor" evidence="4">
    <location>
        <position position="200"/>
    </location>
</feature>
<keyword evidence="2 4" id="KW-0442">Lipid degradation</keyword>
<dbReference type="AlphaFoldDB" id="A0A2P5B5C3"/>
<dbReference type="Proteomes" id="UP000237105">
    <property type="component" value="Unassembled WGS sequence"/>
</dbReference>
<evidence type="ECO:0000313" key="8">
    <source>
        <dbReference type="Proteomes" id="UP000237105"/>
    </source>
</evidence>
<dbReference type="EMBL" id="JXTB01000360">
    <property type="protein sequence ID" value="PON43980.1"/>
    <property type="molecule type" value="Genomic_DNA"/>
</dbReference>
<dbReference type="GO" id="GO:0016042">
    <property type="term" value="P:lipid catabolic process"/>
    <property type="evidence" value="ECO:0007669"/>
    <property type="project" value="UniProtKB-UniRule"/>
</dbReference>
<feature type="short sequence motif" description="DGA/G" evidence="4">
    <location>
        <begin position="200"/>
        <end position="202"/>
    </location>
</feature>
<feature type="short sequence motif" description="GXSXG" evidence="4">
    <location>
        <begin position="47"/>
        <end position="51"/>
    </location>
</feature>
<dbReference type="InterPro" id="IPR016035">
    <property type="entry name" value="Acyl_Trfase/lysoPLipase"/>
</dbReference>
<evidence type="ECO:0000256" key="2">
    <source>
        <dbReference type="ARBA" id="ARBA00022963"/>
    </source>
</evidence>
<comment type="similarity">
    <text evidence="1 5">Belongs to the patatin family.</text>
</comment>
<dbReference type="Gene3D" id="3.40.1090.10">
    <property type="entry name" value="Cytosolic phospholipase A2 catalytic domain"/>
    <property type="match status" value="1"/>
</dbReference>
<dbReference type="GO" id="GO:0004620">
    <property type="term" value="F:phospholipase activity"/>
    <property type="evidence" value="ECO:0007669"/>
    <property type="project" value="TreeGrafter"/>
</dbReference>